<proteinExistence type="predicted"/>
<dbReference type="RefSeq" id="WP_336132481.1">
    <property type="nucleotide sequence ID" value="NZ_JBANDL010000002.1"/>
</dbReference>
<gene>
    <name evidence="2" type="ORF">V2J18_17715</name>
</gene>
<dbReference type="PROSITE" id="PS51257">
    <property type="entry name" value="PROKAR_LIPOPROTEIN"/>
    <property type="match status" value="1"/>
</dbReference>
<dbReference type="Proteomes" id="UP001387215">
    <property type="component" value="Unassembled WGS sequence"/>
</dbReference>
<evidence type="ECO:0000256" key="1">
    <source>
        <dbReference type="SAM" id="SignalP"/>
    </source>
</evidence>
<feature type="chain" id="PRO_5045098195" description="DUF3828 domain-containing protein" evidence="1">
    <location>
        <begin position="22"/>
        <end position="195"/>
    </location>
</feature>
<accession>A0ABU8D8R1</accession>
<reference evidence="2 3" key="1">
    <citation type="submission" date="2024-02" db="EMBL/GenBank/DDBJ databases">
        <title>Lysobacter Genome Sequencing and Mining.</title>
        <authorList>
            <person name="Bierman J."/>
            <person name="Walker M.C."/>
        </authorList>
    </citation>
    <scope>NUCLEOTIDE SEQUENCE [LARGE SCALE GENOMIC DNA]</scope>
    <source>
        <strain evidence="2 3">PB6250</strain>
    </source>
</reference>
<organism evidence="2 3">
    <name type="scientific">Lysobacter firmicutimachus</name>
    <dbReference type="NCBI Taxonomy" id="1792846"/>
    <lineage>
        <taxon>Bacteria</taxon>
        <taxon>Pseudomonadati</taxon>
        <taxon>Pseudomonadota</taxon>
        <taxon>Gammaproteobacteria</taxon>
        <taxon>Lysobacterales</taxon>
        <taxon>Lysobacteraceae</taxon>
        <taxon>Lysobacter</taxon>
    </lineage>
</organism>
<sequence length="195" mass="21423">MQRYRVAGWCFAILFASMATACGSAGERPQHAPSARAADAVRGDSAQAVAEAFYRVHVDIRSGGLPDGEAMQRYRPLLSKRLLGLIAGAARERDAAIAAHPDEKPPFVDGDLFSSLYEGPTGYRIGARTVSGPDRESFEIELSYRESPSSEVSRWTDRALLLREDGQWKLDDIEYGGQWDFASRGRLSEALRGGR</sequence>
<evidence type="ECO:0000313" key="2">
    <source>
        <dbReference type="EMBL" id="MEI2456502.1"/>
    </source>
</evidence>
<evidence type="ECO:0000313" key="3">
    <source>
        <dbReference type="Proteomes" id="UP001387215"/>
    </source>
</evidence>
<comment type="caution">
    <text evidence="2">The sequence shown here is derived from an EMBL/GenBank/DDBJ whole genome shotgun (WGS) entry which is preliminary data.</text>
</comment>
<keyword evidence="1" id="KW-0732">Signal</keyword>
<protein>
    <recommendedName>
        <fullName evidence="4">DUF3828 domain-containing protein</fullName>
    </recommendedName>
</protein>
<evidence type="ECO:0008006" key="4">
    <source>
        <dbReference type="Google" id="ProtNLM"/>
    </source>
</evidence>
<name>A0ABU8D8R1_9GAMM</name>
<feature type="signal peptide" evidence="1">
    <location>
        <begin position="1"/>
        <end position="21"/>
    </location>
</feature>
<dbReference type="EMBL" id="JBANDL010000002">
    <property type="protein sequence ID" value="MEI2456502.1"/>
    <property type="molecule type" value="Genomic_DNA"/>
</dbReference>
<keyword evidence="3" id="KW-1185">Reference proteome</keyword>